<dbReference type="OMA" id="RVENFAP"/>
<accession>A0A5M3MXF8</accession>
<dbReference type="Pfam" id="PF03184">
    <property type="entry name" value="DDE_1"/>
    <property type="match status" value="1"/>
</dbReference>
<dbReference type="SUPFAM" id="SSF46689">
    <property type="entry name" value="Homeodomain-like"/>
    <property type="match status" value="1"/>
</dbReference>
<evidence type="ECO:0000256" key="1">
    <source>
        <dbReference type="ARBA" id="ARBA00023125"/>
    </source>
</evidence>
<dbReference type="GO" id="GO:0005634">
    <property type="term" value="C:nucleus"/>
    <property type="evidence" value="ECO:0007669"/>
    <property type="project" value="TreeGrafter"/>
</dbReference>
<evidence type="ECO:0000313" key="5">
    <source>
        <dbReference type="Proteomes" id="UP000053558"/>
    </source>
</evidence>
<dbReference type="InterPro" id="IPR006600">
    <property type="entry name" value="HTH_CenpB_DNA-bd_dom"/>
</dbReference>
<dbReference type="RefSeq" id="XP_007765620.1">
    <property type="nucleotide sequence ID" value="XM_007767430.1"/>
</dbReference>
<evidence type="ECO:0000256" key="2">
    <source>
        <dbReference type="SAM" id="MobiDB-lite"/>
    </source>
</evidence>
<protein>
    <submittedName>
        <fullName evidence="4">DDE-domain-containing protein</fullName>
    </submittedName>
</protein>
<feature type="region of interest" description="Disordered" evidence="2">
    <location>
        <begin position="332"/>
        <end position="358"/>
    </location>
</feature>
<dbReference type="PROSITE" id="PS51253">
    <property type="entry name" value="HTH_CENPB"/>
    <property type="match status" value="1"/>
</dbReference>
<dbReference type="InterPro" id="IPR050863">
    <property type="entry name" value="CenT-Element_Derived"/>
</dbReference>
<reference evidence="5" key="1">
    <citation type="journal article" date="2012" name="Science">
        <title>The Paleozoic origin of enzymatic lignin decomposition reconstructed from 31 fungal genomes.</title>
        <authorList>
            <person name="Floudas D."/>
            <person name="Binder M."/>
            <person name="Riley R."/>
            <person name="Barry K."/>
            <person name="Blanchette R.A."/>
            <person name="Henrissat B."/>
            <person name="Martinez A.T."/>
            <person name="Otillar R."/>
            <person name="Spatafora J.W."/>
            <person name="Yadav J.S."/>
            <person name="Aerts A."/>
            <person name="Benoit I."/>
            <person name="Boyd A."/>
            <person name="Carlson A."/>
            <person name="Copeland A."/>
            <person name="Coutinho P.M."/>
            <person name="de Vries R.P."/>
            <person name="Ferreira P."/>
            <person name="Findley K."/>
            <person name="Foster B."/>
            <person name="Gaskell J."/>
            <person name="Glotzer D."/>
            <person name="Gorecki P."/>
            <person name="Heitman J."/>
            <person name="Hesse C."/>
            <person name="Hori C."/>
            <person name="Igarashi K."/>
            <person name="Jurgens J.A."/>
            <person name="Kallen N."/>
            <person name="Kersten P."/>
            <person name="Kohler A."/>
            <person name="Kuees U."/>
            <person name="Kumar T.K.A."/>
            <person name="Kuo A."/>
            <person name="LaButti K."/>
            <person name="Larrondo L.F."/>
            <person name="Lindquist E."/>
            <person name="Ling A."/>
            <person name="Lombard V."/>
            <person name="Lucas S."/>
            <person name="Lundell T."/>
            <person name="Martin R."/>
            <person name="McLaughlin D.J."/>
            <person name="Morgenstern I."/>
            <person name="Morin E."/>
            <person name="Murat C."/>
            <person name="Nagy L.G."/>
            <person name="Nolan M."/>
            <person name="Ohm R.A."/>
            <person name="Patyshakuliyeva A."/>
            <person name="Rokas A."/>
            <person name="Ruiz-Duenas F.J."/>
            <person name="Sabat G."/>
            <person name="Salamov A."/>
            <person name="Samejima M."/>
            <person name="Schmutz J."/>
            <person name="Slot J.C."/>
            <person name="St John F."/>
            <person name="Stenlid J."/>
            <person name="Sun H."/>
            <person name="Sun S."/>
            <person name="Syed K."/>
            <person name="Tsang A."/>
            <person name="Wiebenga A."/>
            <person name="Young D."/>
            <person name="Pisabarro A."/>
            <person name="Eastwood D.C."/>
            <person name="Martin F."/>
            <person name="Cullen D."/>
            <person name="Grigoriev I.V."/>
            <person name="Hibbett D.S."/>
        </authorList>
    </citation>
    <scope>NUCLEOTIDE SEQUENCE [LARGE SCALE GENOMIC DNA]</scope>
    <source>
        <strain evidence="5">RWD-64-598 SS2</strain>
    </source>
</reference>
<dbReference type="PANTHER" id="PTHR19303">
    <property type="entry name" value="TRANSPOSON"/>
    <property type="match status" value="1"/>
</dbReference>
<dbReference type="InterPro" id="IPR009057">
    <property type="entry name" value="Homeodomain-like_sf"/>
</dbReference>
<organism evidence="4 5">
    <name type="scientific">Coniophora puteana (strain RWD-64-598)</name>
    <name type="common">Brown rot fungus</name>
    <dbReference type="NCBI Taxonomy" id="741705"/>
    <lineage>
        <taxon>Eukaryota</taxon>
        <taxon>Fungi</taxon>
        <taxon>Dikarya</taxon>
        <taxon>Basidiomycota</taxon>
        <taxon>Agaricomycotina</taxon>
        <taxon>Agaricomycetes</taxon>
        <taxon>Agaricomycetidae</taxon>
        <taxon>Boletales</taxon>
        <taxon>Coniophorineae</taxon>
        <taxon>Coniophoraceae</taxon>
        <taxon>Coniophora</taxon>
    </lineage>
</organism>
<dbReference type="EMBL" id="JH711575">
    <property type="protein sequence ID" value="EIW83687.1"/>
    <property type="molecule type" value="Genomic_DNA"/>
</dbReference>
<dbReference type="GO" id="GO:0003677">
    <property type="term" value="F:DNA binding"/>
    <property type="evidence" value="ECO:0007669"/>
    <property type="project" value="UniProtKB-KW"/>
</dbReference>
<dbReference type="Pfam" id="PF03221">
    <property type="entry name" value="HTH_Tnp_Tc5"/>
    <property type="match status" value="1"/>
</dbReference>
<gene>
    <name evidence="4" type="ORF">CONPUDRAFT_119040</name>
</gene>
<feature type="compositionally biased region" description="Acidic residues" evidence="2">
    <location>
        <begin position="336"/>
        <end position="351"/>
    </location>
</feature>
<dbReference type="InterPro" id="IPR004875">
    <property type="entry name" value="DDE_SF_endonuclease_dom"/>
</dbReference>
<sequence length="417" mass="46674">MVNNIQITGEVIRQKWRFFAVRCNIPADALKLSEGWLTKYKERMGLKEYKRHGEAASANPATVDTKGIKTQKLRLTYALCANATGTDKLRPLVIGKFRQPRAFNKKPAAAHGFDYRNNLNAWMTTPLYQDWISNWDSELRRNDRHILLLQDNFSGHVVPDGLTNIRVENFAPNLTAHVQPNDQGIIRCFKAHYRAAYIERAINRYDEGVTPSEIYQINQLQAMRLADTAWRQVDTTTIRNCWRKAGILPSTDNPTPPQPSLPISSLINDTPANPQCLADSAVEAALDSLQATGVLQKSNRMDLETILNPVEEHGAAANMTDEEIYEAVMKRRAGGDEESEGDEGDEGDGDGVEPPPTRKQVLGAASVIGRCLDEMDDPLARKLEVLLASFTRQLRIDASKQLEPSKITDYFTLTPSD</sequence>
<keyword evidence="5" id="KW-1185">Reference proteome</keyword>
<evidence type="ECO:0000259" key="3">
    <source>
        <dbReference type="PROSITE" id="PS51253"/>
    </source>
</evidence>
<dbReference type="Proteomes" id="UP000053558">
    <property type="component" value="Unassembled WGS sequence"/>
</dbReference>
<dbReference type="OrthoDB" id="162969at2759"/>
<comment type="caution">
    <text evidence="4">The sequence shown here is derived from an EMBL/GenBank/DDBJ whole genome shotgun (WGS) entry which is preliminary data.</text>
</comment>
<dbReference type="AlphaFoldDB" id="A0A5M3MXF8"/>
<dbReference type="PANTHER" id="PTHR19303:SF73">
    <property type="entry name" value="PROTEIN PDC2"/>
    <property type="match status" value="1"/>
</dbReference>
<dbReference type="KEGG" id="cput:CONPUDRAFT_119040"/>
<evidence type="ECO:0000313" key="4">
    <source>
        <dbReference type="EMBL" id="EIW83687.1"/>
    </source>
</evidence>
<dbReference type="Gene3D" id="1.10.10.60">
    <property type="entry name" value="Homeodomain-like"/>
    <property type="match status" value="1"/>
</dbReference>
<name>A0A5M3MXF8_CONPW</name>
<keyword evidence="1" id="KW-0238">DNA-binding</keyword>
<feature type="domain" description="HTH CENPB-type" evidence="3">
    <location>
        <begin position="1"/>
        <end position="50"/>
    </location>
</feature>
<dbReference type="GeneID" id="19199441"/>
<proteinExistence type="predicted"/>